<sequence length="180" mass="20185">MAKSGKIISILALIIGVSGVSVGGYALIQINLMGQEQVPEYVLPTARVFLSFTYDLSSGVTVKFDFSDKSFDSHDAFNLISDEYIIPETGYYQVFAKYDIDAIDQDFFVIEIWRNNNMNRSCTYTPAQSTNYFSVSIADIILAEQGDAISIWAYIYNDPSANRTLFAGEQHTYFSIVKIN</sequence>
<dbReference type="EMBL" id="BART01004411">
    <property type="protein sequence ID" value="GAG70559.1"/>
    <property type="molecule type" value="Genomic_DNA"/>
</dbReference>
<keyword evidence="1" id="KW-0812">Transmembrane</keyword>
<dbReference type="AlphaFoldDB" id="X0ZMG2"/>
<dbReference type="SUPFAM" id="SSF49842">
    <property type="entry name" value="TNF-like"/>
    <property type="match status" value="1"/>
</dbReference>
<feature type="transmembrane region" description="Helical" evidence="1">
    <location>
        <begin position="7"/>
        <end position="28"/>
    </location>
</feature>
<evidence type="ECO:0008006" key="3">
    <source>
        <dbReference type="Google" id="ProtNLM"/>
    </source>
</evidence>
<protein>
    <recommendedName>
        <fullName evidence="3">C1q domain-containing protein</fullName>
    </recommendedName>
</protein>
<dbReference type="Gene3D" id="2.60.120.40">
    <property type="match status" value="1"/>
</dbReference>
<name>X0ZMG2_9ZZZZ</name>
<keyword evidence="1" id="KW-0472">Membrane</keyword>
<evidence type="ECO:0000313" key="2">
    <source>
        <dbReference type="EMBL" id="GAG70559.1"/>
    </source>
</evidence>
<gene>
    <name evidence="2" type="ORF">S01H4_11093</name>
</gene>
<organism evidence="2">
    <name type="scientific">marine sediment metagenome</name>
    <dbReference type="NCBI Taxonomy" id="412755"/>
    <lineage>
        <taxon>unclassified sequences</taxon>
        <taxon>metagenomes</taxon>
        <taxon>ecological metagenomes</taxon>
    </lineage>
</organism>
<dbReference type="InterPro" id="IPR008983">
    <property type="entry name" value="Tumour_necrosis_fac-like_dom"/>
</dbReference>
<accession>X0ZMG2</accession>
<proteinExistence type="predicted"/>
<reference evidence="2" key="1">
    <citation type="journal article" date="2014" name="Front. Microbiol.">
        <title>High frequency of phylogenetically diverse reductive dehalogenase-homologous genes in deep subseafloor sedimentary metagenomes.</title>
        <authorList>
            <person name="Kawai M."/>
            <person name="Futagami T."/>
            <person name="Toyoda A."/>
            <person name="Takaki Y."/>
            <person name="Nishi S."/>
            <person name="Hori S."/>
            <person name="Arai W."/>
            <person name="Tsubouchi T."/>
            <person name="Morono Y."/>
            <person name="Uchiyama I."/>
            <person name="Ito T."/>
            <person name="Fujiyama A."/>
            <person name="Inagaki F."/>
            <person name="Takami H."/>
        </authorList>
    </citation>
    <scope>NUCLEOTIDE SEQUENCE</scope>
    <source>
        <strain evidence="2">Expedition CK06-06</strain>
    </source>
</reference>
<evidence type="ECO:0000256" key="1">
    <source>
        <dbReference type="SAM" id="Phobius"/>
    </source>
</evidence>
<comment type="caution">
    <text evidence="2">The sequence shown here is derived from an EMBL/GenBank/DDBJ whole genome shotgun (WGS) entry which is preliminary data.</text>
</comment>
<keyword evidence="1" id="KW-1133">Transmembrane helix</keyword>